<dbReference type="AlphaFoldDB" id="A0A415G4P5"/>
<evidence type="ECO:0000259" key="1">
    <source>
        <dbReference type="Pfam" id="PF13255"/>
    </source>
</evidence>
<name>A0A415G4P5_9FIRM</name>
<gene>
    <name evidence="2" type="ORF">DW068_13245</name>
    <name evidence="3" type="ORF">DWZ29_17155</name>
</gene>
<evidence type="ECO:0000313" key="3">
    <source>
        <dbReference type="EMBL" id="RHN04856.1"/>
    </source>
</evidence>
<dbReference type="EMBL" id="QRQO01000101">
    <property type="protein sequence ID" value="RHN04856.1"/>
    <property type="molecule type" value="Genomic_DNA"/>
</dbReference>
<dbReference type="Proteomes" id="UP000283497">
    <property type="component" value="Unassembled WGS sequence"/>
</dbReference>
<feature type="domain" description="DUF4046" evidence="1">
    <location>
        <begin position="112"/>
        <end position="196"/>
    </location>
</feature>
<comment type="caution">
    <text evidence="2">The sequence shown here is derived from an EMBL/GenBank/DDBJ whole genome shotgun (WGS) entry which is preliminary data.</text>
</comment>
<dbReference type="EMBL" id="QRNJ01000061">
    <property type="protein sequence ID" value="RHK35752.1"/>
    <property type="molecule type" value="Genomic_DNA"/>
</dbReference>
<sequence length="229" mass="27391">MNETGVLMEYEQILLGNTINSRSKFTATYISKNADDRYALHLLRYVFEEILDWSPIVTRTFLSGELIDMLKLRVVANSIQFPPELSPKTDYFYYAWRMYPEMVHITQRELTLNVYEKVLQGMLIKYPKGFFLKLHGEINKAICLNYAIEQYLHPGSIEEIYKFFSDKKKALQFLEKYRLVDIYREQYSDPLDMLHDCLNSFQKNALLYQFYKFNKSLKEEIRLGNKYKQ</sequence>
<organism evidence="2 4">
    <name type="scientific">Anaerobutyricum hallii</name>
    <dbReference type="NCBI Taxonomy" id="39488"/>
    <lineage>
        <taxon>Bacteria</taxon>
        <taxon>Bacillati</taxon>
        <taxon>Bacillota</taxon>
        <taxon>Clostridia</taxon>
        <taxon>Lachnospirales</taxon>
        <taxon>Lachnospiraceae</taxon>
        <taxon>Anaerobutyricum</taxon>
    </lineage>
</organism>
<proteinExistence type="predicted"/>
<dbReference type="InterPro" id="IPR025119">
    <property type="entry name" value="DUF4046"/>
</dbReference>
<dbReference type="Proteomes" id="UP000283700">
    <property type="component" value="Unassembled WGS sequence"/>
</dbReference>
<dbReference type="Pfam" id="PF13255">
    <property type="entry name" value="DUF4046"/>
    <property type="match status" value="1"/>
</dbReference>
<accession>A0A415G4P5</accession>
<reference evidence="4 5" key="1">
    <citation type="submission" date="2018-08" db="EMBL/GenBank/DDBJ databases">
        <title>A genome reference for cultivated species of the human gut microbiota.</title>
        <authorList>
            <person name="Zou Y."/>
            <person name="Xue W."/>
            <person name="Luo G."/>
        </authorList>
    </citation>
    <scope>NUCLEOTIDE SEQUENCE [LARGE SCALE GENOMIC DNA]</scope>
    <source>
        <strain evidence="3 5">AF31-17AC</strain>
        <strain evidence="2 4">AF45-14BH</strain>
    </source>
</reference>
<evidence type="ECO:0000313" key="5">
    <source>
        <dbReference type="Proteomes" id="UP000283700"/>
    </source>
</evidence>
<dbReference type="RefSeq" id="WP_118315016.1">
    <property type="nucleotide sequence ID" value="NZ_DBGCSG010000111.1"/>
</dbReference>
<evidence type="ECO:0000313" key="4">
    <source>
        <dbReference type="Proteomes" id="UP000283497"/>
    </source>
</evidence>
<evidence type="ECO:0000313" key="2">
    <source>
        <dbReference type="EMBL" id="RHK35752.1"/>
    </source>
</evidence>
<protein>
    <submittedName>
        <fullName evidence="2">DUF4046 domain-containing protein</fullName>
    </submittedName>
</protein>